<comment type="caution">
    <text evidence="1">The sequence shown here is derived from an EMBL/GenBank/DDBJ whole genome shotgun (WGS) entry which is preliminary data.</text>
</comment>
<reference evidence="2" key="1">
    <citation type="journal article" date="2019" name="Int. J. Syst. Evol. Microbiol.">
        <title>The Global Catalogue of Microorganisms (GCM) 10K type strain sequencing project: providing services to taxonomists for standard genome sequencing and annotation.</title>
        <authorList>
            <consortium name="The Broad Institute Genomics Platform"/>
            <consortium name="The Broad Institute Genome Sequencing Center for Infectious Disease"/>
            <person name="Wu L."/>
            <person name="Ma J."/>
        </authorList>
    </citation>
    <scope>NUCLEOTIDE SEQUENCE [LARGE SCALE GENOMIC DNA]</scope>
    <source>
        <strain evidence="2">CECT 7798</strain>
    </source>
</reference>
<accession>A0ABV7XYC1</accession>
<keyword evidence="2" id="KW-1185">Reference proteome</keyword>
<organism evidence="1 2">
    <name type="scientific">Chryseobacterium tructae</name>
    <dbReference type="NCBI Taxonomy" id="1037380"/>
    <lineage>
        <taxon>Bacteria</taxon>
        <taxon>Pseudomonadati</taxon>
        <taxon>Bacteroidota</taxon>
        <taxon>Flavobacteriia</taxon>
        <taxon>Flavobacteriales</taxon>
        <taxon>Weeksellaceae</taxon>
        <taxon>Chryseobacterium group</taxon>
        <taxon>Chryseobacterium</taxon>
    </lineage>
</organism>
<name>A0ABV7XYC1_9FLAO</name>
<dbReference type="RefSeq" id="WP_290298424.1">
    <property type="nucleotide sequence ID" value="NZ_JAUFQR010000001.1"/>
</dbReference>
<proteinExistence type="predicted"/>
<sequence>MAKFMKELQQLTKDQLYTCLKNQSEDFYSTVSSTLDFTLFGDQSFNEEDLSEFLEMLDKETAEKIKTTSLQPDEDELPTIIFAENEVSTTLDLVTEDGEGYKVILFDKDIHLSGDLFIEDYIVLIVLGNINAKHIIVNGSLYCSGSLSADILFGASSNDHETYAAGDITTSLIAENGHYTVAEGSIHSKYLISLHNEIKGQAGKFIENISLDGSNEAEFLCPEIIDENGYFDEESFLNFISSNPADTVFK</sequence>
<evidence type="ECO:0008006" key="3">
    <source>
        <dbReference type="Google" id="ProtNLM"/>
    </source>
</evidence>
<evidence type="ECO:0000313" key="1">
    <source>
        <dbReference type="EMBL" id="MFC3757326.1"/>
    </source>
</evidence>
<gene>
    <name evidence="1" type="ORF">ACFONJ_15220</name>
</gene>
<dbReference type="EMBL" id="JBHRYO010000002">
    <property type="protein sequence ID" value="MFC3757326.1"/>
    <property type="molecule type" value="Genomic_DNA"/>
</dbReference>
<evidence type="ECO:0000313" key="2">
    <source>
        <dbReference type="Proteomes" id="UP001595735"/>
    </source>
</evidence>
<dbReference type="Proteomes" id="UP001595735">
    <property type="component" value="Unassembled WGS sequence"/>
</dbReference>
<protein>
    <recommendedName>
        <fullName evidence="3">Polymer-forming cytoskeletal protein</fullName>
    </recommendedName>
</protein>